<protein>
    <recommendedName>
        <fullName evidence="7">Structure-specific endonuclease subunit SLX4</fullName>
    </recommendedName>
</protein>
<dbReference type="PANTHER" id="PTHR21541:SF3">
    <property type="entry name" value="STRUCTURE-SPECIFIC ENDONUCLEASE SUBUNIT SLX4"/>
    <property type="match status" value="1"/>
</dbReference>
<proteinExistence type="inferred from homology"/>
<evidence type="ECO:0000256" key="2">
    <source>
        <dbReference type="ARBA" id="ARBA00006661"/>
    </source>
</evidence>
<comment type="similarity">
    <text evidence="2">Belongs to the SLX4 family.</text>
</comment>
<dbReference type="PANTHER" id="PTHR21541">
    <property type="entry name" value="BTB POZ DOMAIN CONTAINING 12"/>
    <property type="match status" value="1"/>
</dbReference>
<keyword evidence="5" id="KW-0234">DNA repair</keyword>
<feature type="compositionally biased region" description="Basic residues" evidence="9">
    <location>
        <begin position="799"/>
        <end position="819"/>
    </location>
</feature>
<dbReference type="Gene3D" id="3.30.710.10">
    <property type="entry name" value="Potassium Channel Kv1.1, Chain A"/>
    <property type="match status" value="1"/>
</dbReference>
<feature type="region of interest" description="Disordered" evidence="9">
    <location>
        <begin position="491"/>
        <end position="510"/>
    </location>
</feature>
<dbReference type="EMBL" id="HACA01018539">
    <property type="protein sequence ID" value="CDW35900.1"/>
    <property type="molecule type" value="Transcribed_RNA"/>
</dbReference>
<feature type="compositionally biased region" description="Basic and acidic residues" evidence="9">
    <location>
        <begin position="597"/>
        <end position="609"/>
    </location>
</feature>
<evidence type="ECO:0000256" key="3">
    <source>
        <dbReference type="ARBA" id="ARBA00022763"/>
    </source>
</evidence>
<keyword evidence="4" id="KW-0233">DNA recombination</keyword>
<reference evidence="10" key="1">
    <citation type="submission" date="2014-05" db="EMBL/GenBank/DDBJ databases">
        <authorList>
            <person name="Chronopoulou M."/>
        </authorList>
    </citation>
    <scope>NUCLEOTIDE SEQUENCE</scope>
    <source>
        <tissue evidence="10">Whole organism</tissue>
    </source>
</reference>
<evidence type="ECO:0000256" key="6">
    <source>
        <dbReference type="ARBA" id="ARBA00023242"/>
    </source>
</evidence>
<feature type="region of interest" description="Disordered" evidence="9">
    <location>
        <begin position="597"/>
        <end position="623"/>
    </location>
</feature>
<feature type="compositionally biased region" description="Polar residues" evidence="9">
    <location>
        <begin position="611"/>
        <end position="623"/>
    </location>
</feature>
<dbReference type="InterPro" id="IPR018574">
    <property type="entry name" value="Structure-sp_endonuc_su_Slx4"/>
</dbReference>
<evidence type="ECO:0000256" key="4">
    <source>
        <dbReference type="ARBA" id="ARBA00023172"/>
    </source>
</evidence>
<dbReference type="GO" id="GO:0033557">
    <property type="term" value="C:Slx1-Slx4 complex"/>
    <property type="evidence" value="ECO:0007669"/>
    <property type="project" value="InterPro"/>
</dbReference>
<dbReference type="OrthoDB" id="1931232at2759"/>
<dbReference type="SUPFAM" id="SSF54695">
    <property type="entry name" value="POZ domain"/>
    <property type="match status" value="1"/>
</dbReference>
<feature type="coiled-coil region" evidence="8">
    <location>
        <begin position="326"/>
        <end position="357"/>
    </location>
</feature>
<comment type="subcellular location">
    <subcellularLocation>
        <location evidence="1">Nucleus</location>
    </subcellularLocation>
</comment>
<keyword evidence="3" id="KW-0227">DNA damage</keyword>
<evidence type="ECO:0000256" key="1">
    <source>
        <dbReference type="ARBA" id="ARBA00004123"/>
    </source>
</evidence>
<dbReference type="OMA" id="CEMNENS"/>
<keyword evidence="8" id="KW-0175">Coiled coil</keyword>
<feature type="region of interest" description="Disordered" evidence="9">
    <location>
        <begin position="1"/>
        <end position="62"/>
    </location>
</feature>
<evidence type="ECO:0000256" key="9">
    <source>
        <dbReference type="SAM" id="MobiDB-lite"/>
    </source>
</evidence>
<feature type="region of interest" description="Disordered" evidence="9">
    <location>
        <begin position="799"/>
        <end position="825"/>
    </location>
</feature>
<accession>A0A0K2UCZ4</accession>
<evidence type="ECO:0000256" key="7">
    <source>
        <dbReference type="ARBA" id="ARBA00029496"/>
    </source>
</evidence>
<dbReference type="GO" id="GO:0006260">
    <property type="term" value="P:DNA replication"/>
    <property type="evidence" value="ECO:0007669"/>
    <property type="project" value="InterPro"/>
</dbReference>
<evidence type="ECO:0000256" key="5">
    <source>
        <dbReference type="ARBA" id="ARBA00023204"/>
    </source>
</evidence>
<dbReference type="Pfam" id="PF09494">
    <property type="entry name" value="Slx4"/>
    <property type="match status" value="1"/>
</dbReference>
<dbReference type="GO" id="GO:0000712">
    <property type="term" value="P:resolution of meiotic recombination intermediates"/>
    <property type="evidence" value="ECO:0007669"/>
    <property type="project" value="TreeGrafter"/>
</dbReference>
<feature type="compositionally biased region" description="Basic residues" evidence="9">
    <location>
        <begin position="48"/>
        <end position="57"/>
    </location>
</feature>
<keyword evidence="6" id="KW-0539">Nucleus</keyword>
<dbReference type="GO" id="GO:0006281">
    <property type="term" value="P:DNA repair"/>
    <property type="evidence" value="ECO:0007669"/>
    <property type="project" value="UniProtKB-KW"/>
</dbReference>
<name>A0A0K2UCZ4_LEPSM</name>
<evidence type="ECO:0000313" key="10">
    <source>
        <dbReference type="EMBL" id="CDW35900.1"/>
    </source>
</evidence>
<evidence type="ECO:0000256" key="8">
    <source>
        <dbReference type="SAM" id="Coils"/>
    </source>
</evidence>
<dbReference type="CDD" id="cd22999">
    <property type="entry name" value="SAP_SLX4"/>
    <property type="match status" value="1"/>
</dbReference>
<sequence>MSRLSRKNSKIFESLNDSSEDFAPPSNPIKHLPITNIFVEKPPEEKKTRKVQKKKDRTIKGGQDPNLELAVALSASLNPKKDVMLPGAAAWSAPKNKLAKTPLELRSSEERSRLIAEKVSTILDETSCTTRLSLYPPLPKLKLKSQRLCNARNAKHPVWDLASQKLRACSRYYVPNLLMADKKGSNVSELNEEQSNLSLLSDNFITLINDSHDSDLSIYVKGDKIIHAHSIIFYCRYPSVLKDVTLEGDNKLIVWPEVYFHSALSFLRFVYGGVLPEMLSTISELRGLTILAKKYKIKVLEVFLKSVDEKSLIDDSDELHSTDSEIVSATQNLTDLIDALERENEDVIENNEEEENQKNLSDIQDFILSQPISNSINPMETPQVDVRSSSTVELFEEIEKSFLCAQAESSETVIINNKDINIFEKDEEIKEDMIDLTQESDNSEHSNKKSYFFEDEEDIFAIDEPDVSRKRKSVSSESFSKLSKVECSTGFETDQDNNIDSRSDVDEISLPTPSKNDSIWDFSEVEVVSPNLIDKSIEFDESSTLPDESSTLPDEISTLPDEISTLPERSSVSAFSISSDQEFHTPKSSFCNREKKDLILPSPKPHDKTLSPPNLSNESDSNQHYKYSSQKLNVTPMLEYESMLSPALRCELKKFGLKVVPRAKACRLLEYIYEETHKEAMYLKEDKVRKEEREEECIPTSSQTSMNSSFEDMAEESIHFHSEEAYEEAISQAPLNLEEKVKNFIRSDSMLWNQVLRYEPIWLEDFVSAFKSSDKGEKKCKENQISDILDSECITFRTRKSATRNSPKKNRQKLSKKSPLKSSAI</sequence>
<organism evidence="10">
    <name type="scientific">Lepeophtheirus salmonis</name>
    <name type="common">Salmon louse</name>
    <name type="synonym">Caligus salmonis</name>
    <dbReference type="NCBI Taxonomy" id="72036"/>
    <lineage>
        <taxon>Eukaryota</taxon>
        <taxon>Metazoa</taxon>
        <taxon>Ecdysozoa</taxon>
        <taxon>Arthropoda</taxon>
        <taxon>Crustacea</taxon>
        <taxon>Multicrustacea</taxon>
        <taxon>Hexanauplia</taxon>
        <taxon>Copepoda</taxon>
        <taxon>Siphonostomatoida</taxon>
        <taxon>Caligidae</taxon>
        <taxon>Lepeophtheirus</taxon>
    </lineage>
</organism>
<dbReference type="AlphaFoldDB" id="A0A0K2UCZ4"/>
<dbReference type="InterPro" id="IPR011333">
    <property type="entry name" value="SKP1/BTB/POZ_sf"/>
</dbReference>